<dbReference type="GO" id="GO:0008253">
    <property type="term" value="F:5'-nucleotidase activity"/>
    <property type="evidence" value="ECO:0007669"/>
    <property type="project" value="UniProtKB-EC"/>
</dbReference>
<evidence type="ECO:0000256" key="1">
    <source>
        <dbReference type="ARBA" id="ARBA00000815"/>
    </source>
</evidence>
<dbReference type="Gene3D" id="3.40.50.1000">
    <property type="entry name" value="HAD superfamily/HAD-like"/>
    <property type="match status" value="1"/>
</dbReference>
<dbReference type="Pfam" id="PF05822">
    <property type="entry name" value="UMPH-1"/>
    <property type="match status" value="1"/>
</dbReference>
<evidence type="ECO:0000256" key="5">
    <source>
        <dbReference type="ARBA" id="ARBA00022741"/>
    </source>
</evidence>
<dbReference type="PANTHER" id="PTHR13045:SF0">
    <property type="entry name" value="7-METHYLGUANOSINE PHOSPHATE-SPECIFIC 5'-NUCLEOTIDASE"/>
    <property type="match status" value="1"/>
</dbReference>
<comment type="caution">
    <text evidence="9">The sequence shown here is derived from an EMBL/GenBank/DDBJ whole genome shotgun (WGS) entry which is preliminary data.</text>
</comment>
<protein>
    <recommendedName>
        <fullName evidence="3">5'-nucleotidase</fullName>
        <ecNumber evidence="3">3.1.3.5</ecNumber>
    </recommendedName>
</protein>
<proteinExistence type="inferred from homology"/>
<keyword evidence="6" id="KW-0378">Hydrolase</keyword>
<comment type="catalytic activity">
    <reaction evidence="1">
        <text>a ribonucleoside 5'-phosphate + H2O = a ribonucleoside + phosphate</text>
        <dbReference type="Rhea" id="RHEA:12484"/>
        <dbReference type="ChEBI" id="CHEBI:15377"/>
        <dbReference type="ChEBI" id="CHEBI:18254"/>
        <dbReference type="ChEBI" id="CHEBI:43474"/>
        <dbReference type="ChEBI" id="CHEBI:58043"/>
        <dbReference type="EC" id="3.1.3.5"/>
    </reaction>
</comment>
<name>K2AXZ4_9BACT</name>
<dbReference type="Gene3D" id="1.10.150.340">
    <property type="entry name" value="Pyrimidine 5'-nucleotidase (UMPH-1), N-terminal domain"/>
    <property type="match status" value="1"/>
</dbReference>
<evidence type="ECO:0000256" key="4">
    <source>
        <dbReference type="ARBA" id="ARBA00022723"/>
    </source>
</evidence>
<dbReference type="InterPro" id="IPR023214">
    <property type="entry name" value="HAD_sf"/>
</dbReference>
<reference evidence="9" key="1">
    <citation type="journal article" date="2012" name="Science">
        <title>Fermentation, hydrogen, and sulfur metabolism in multiple uncultivated bacterial phyla.</title>
        <authorList>
            <person name="Wrighton K.C."/>
            <person name="Thomas B.C."/>
            <person name="Sharon I."/>
            <person name="Miller C.S."/>
            <person name="Castelle C.J."/>
            <person name="VerBerkmoes N.C."/>
            <person name="Wilkins M.J."/>
            <person name="Hettich R.L."/>
            <person name="Lipton M.S."/>
            <person name="Williams K.H."/>
            <person name="Long P.E."/>
            <person name="Banfield J.F."/>
        </authorList>
    </citation>
    <scope>NUCLEOTIDE SEQUENCE [LARGE SCALE GENOMIC DNA]</scope>
</reference>
<dbReference type="InterPro" id="IPR006434">
    <property type="entry name" value="Pyrimidine_nucleotidase_eu"/>
</dbReference>
<dbReference type="InterPro" id="IPR036412">
    <property type="entry name" value="HAD-like_sf"/>
</dbReference>
<evidence type="ECO:0000256" key="3">
    <source>
        <dbReference type="ARBA" id="ARBA00012643"/>
    </source>
</evidence>
<dbReference type="EC" id="3.1.3.5" evidence="3"/>
<dbReference type="PANTHER" id="PTHR13045">
    <property type="entry name" value="5'-NUCLEOTIDASE"/>
    <property type="match status" value="1"/>
</dbReference>
<dbReference type="SUPFAM" id="SSF56784">
    <property type="entry name" value="HAD-like"/>
    <property type="match status" value="1"/>
</dbReference>
<keyword evidence="7" id="KW-0460">Magnesium</keyword>
<dbReference type="EMBL" id="AMFJ01021615">
    <property type="protein sequence ID" value="EKD66597.1"/>
    <property type="molecule type" value="Genomic_DNA"/>
</dbReference>
<evidence type="ECO:0000256" key="7">
    <source>
        <dbReference type="ARBA" id="ARBA00022842"/>
    </source>
</evidence>
<dbReference type="GO" id="GO:0005737">
    <property type="term" value="C:cytoplasm"/>
    <property type="evidence" value="ECO:0007669"/>
    <property type="project" value="InterPro"/>
</dbReference>
<sequence>MQNSYMPKASISNFCEWLNLCSVRKTSEGIVKLWVKDLWGNISEELLEKIINAETYNSKKIVRVYSSGHIFLSEDNKKVFLVTTLKDWKIQHQFTGWSPMEDENKEVIFMQDWVYKFDIDKVRNNARIRTQNRTGAKIIEEYNEVPLVDWALMENEENWEIYYKLVCLIHFIVKKYEWNLWHIQAEYTIDGNWYEIDKLQTIQNMAPNAYIVSKKAVELLEKRNKTAIISDFSKTLTSWTNPTTWSVFAKSGLLGEDYTRERNEFYRQYHDFELHKNVEKTTEWWSKHLELFIKYWLTQDLVNQITKDENYFSVRKWLKNFFDYIKSNNIDLYIVSSGVCNFIESFLEQNQITLDWIKISWNRLFFDENWKATKYDKDPIITSLNKNNHHFNLEYYDKIILLWDDDSDLQMYKWNCFKIWFCDESIPGYDLYLGKEWELSDVIQKI</sequence>
<evidence type="ECO:0000256" key="2">
    <source>
        <dbReference type="ARBA" id="ARBA00008389"/>
    </source>
</evidence>
<dbReference type="GO" id="GO:0000287">
    <property type="term" value="F:magnesium ion binding"/>
    <property type="evidence" value="ECO:0007669"/>
    <property type="project" value="InterPro"/>
</dbReference>
<dbReference type="GO" id="GO:0000166">
    <property type="term" value="F:nucleotide binding"/>
    <property type="evidence" value="ECO:0007669"/>
    <property type="project" value="UniProtKB-KW"/>
</dbReference>
<organism evidence="9">
    <name type="scientific">uncultured bacterium</name>
    <name type="common">gcode 4</name>
    <dbReference type="NCBI Taxonomy" id="1234023"/>
    <lineage>
        <taxon>Bacteria</taxon>
        <taxon>environmental samples</taxon>
    </lineage>
</organism>
<evidence type="ECO:0000256" key="8">
    <source>
        <dbReference type="ARBA" id="ARBA00023080"/>
    </source>
</evidence>
<keyword evidence="4" id="KW-0479">Metal-binding</keyword>
<accession>K2AXZ4</accession>
<dbReference type="GO" id="GO:0009117">
    <property type="term" value="P:nucleotide metabolic process"/>
    <property type="evidence" value="ECO:0007669"/>
    <property type="project" value="UniProtKB-KW"/>
</dbReference>
<evidence type="ECO:0000256" key="6">
    <source>
        <dbReference type="ARBA" id="ARBA00022801"/>
    </source>
</evidence>
<evidence type="ECO:0000313" key="9">
    <source>
        <dbReference type="EMBL" id="EKD66597.1"/>
    </source>
</evidence>
<gene>
    <name evidence="9" type="ORF">ACD_49C00029G0025</name>
</gene>
<dbReference type="AlphaFoldDB" id="K2AXZ4"/>
<keyword evidence="8" id="KW-0546">Nucleotide metabolism</keyword>
<comment type="similarity">
    <text evidence="2">Belongs to the pyrimidine 5'-nucleotidase family.</text>
</comment>
<keyword evidence="5" id="KW-0547">Nucleotide-binding</keyword>